<evidence type="ECO:0000256" key="1">
    <source>
        <dbReference type="ARBA" id="ARBA00022679"/>
    </source>
</evidence>
<dbReference type="GO" id="GO:0005737">
    <property type="term" value="C:cytoplasm"/>
    <property type="evidence" value="ECO:0007669"/>
    <property type="project" value="TreeGrafter"/>
</dbReference>
<dbReference type="Proteomes" id="UP000694308">
    <property type="component" value="Unassembled WGS sequence"/>
</dbReference>
<dbReference type="GO" id="GO:0016410">
    <property type="term" value="F:N-acyltransferase activity"/>
    <property type="evidence" value="ECO:0007669"/>
    <property type="project" value="TreeGrafter"/>
</dbReference>
<accession>A0A949TSE4</accession>
<dbReference type="InterPro" id="IPR051496">
    <property type="entry name" value="H-rev107_PLA/AT"/>
</dbReference>
<dbReference type="RefSeq" id="WP_218319521.1">
    <property type="nucleotide sequence ID" value="NZ_JAEEGC010000026.1"/>
</dbReference>
<evidence type="ECO:0000256" key="3">
    <source>
        <dbReference type="ARBA" id="ARBA00022801"/>
    </source>
</evidence>
<evidence type="ECO:0000313" key="8">
    <source>
        <dbReference type="Proteomes" id="UP000694308"/>
    </source>
</evidence>
<keyword evidence="3" id="KW-0378">Hydrolase</keyword>
<dbReference type="PANTHER" id="PTHR13943:SF77">
    <property type="entry name" value="LRAT DOMAIN-CONTAINING PROTEIN"/>
    <property type="match status" value="1"/>
</dbReference>
<dbReference type="GO" id="GO:0004623">
    <property type="term" value="F:phospholipase A2 activity"/>
    <property type="evidence" value="ECO:0007669"/>
    <property type="project" value="TreeGrafter"/>
</dbReference>
<feature type="chain" id="PRO_5038416827" evidence="5">
    <location>
        <begin position="23"/>
        <end position="271"/>
    </location>
</feature>
<keyword evidence="8" id="KW-1185">Reference proteome</keyword>
<keyword evidence="7" id="KW-0012">Acyltransferase</keyword>
<dbReference type="AlphaFoldDB" id="A0A949TSE4"/>
<keyword evidence="4" id="KW-0443">Lipid metabolism</keyword>
<sequence length="271" mass="30074">MLKKSCLSLALLIAMGVTFVLPDTASAFNSPTNQVVNSKKLWTIKFTKEFTMDDITKEGISVKDSEDKPIEVTFDIGQDKKTLLINPPLGGYTSGEKYTLSLSQDVHSLNEKLPKAIDMSFTINSDTLPKYTVVNRDAIPGDIVGIAGNFQGYSYCHYGIYIGNNKVIHYSSTDGTMKSAEICMGDMDARFPKGQYFVLDFGTNAKFSADDTIKRAQSRLGEKSYDLINNNCEHFAVWCKTDNAESYQIDALNQTEIQLLKQFTATGMIPD</sequence>
<protein>
    <submittedName>
        <fullName evidence="7">Lecithin retinol acyltransferase family protein</fullName>
    </submittedName>
</protein>
<dbReference type="GO" id="GO:0008970">
    <property type="term" value="F:phospholipase A1 activity"/>
    <property type="evidence" value="ECO:0007669"/>
    <property type="project" value="TreeGrafter"/>
</dbReference>
<evidence type="ECO:0000259" key="6">
    <source>
        <dbReference type="PROSITE" id="PS51934"/>
    </source>
</evidence>
<reference evidence="7" key="1">
    <citation type="submission" date="2020-12" db="EMBL/GenBank/DDBJ databases">
        <title>Clostridium thailandense sp. nov., a novel acetogenic bacterium isolated from peat land soil in Thailand.</title>
        <authorList>
            <person name="Chaikitkaew S."/>
            <person name="Birkeland N.K."/>
        </authorList>
    </citation>
    <scope>NUCLEOTIDE SEQUENCE</scope>
    <source>
        <strain evidence="7">PL3</strain>
    </source>
</reference>
<dbReference type="EMBL" id="JAEEGC010000026">
    <property type="protein sequence ID" value="MBV7272486.1"/>
    <property type="molecule type" value="Genomic_DNA"/>
</dbReference>
<comment type="caution">
    <text evidence="7">The sequence shown here is derived from an EMBL/GenBank/DDBJ whole genome shotgun (WGS) entry which is preliminary data.</text>
</comment>
<gene>
    <name evidence="7" type="ORF">I6U48_06095</name>
</gene>
<feature type="domain" description="LRAT" evidence="6">
    <location>
        <begin position="147"/>
        <end position="248"/>
    </location>
</feature>
<dbReference type="GO" id="GO:0070292">
    <property type="term" value="P:N-acylphosphatidylethanolamine metabolic process"/>
    <property type="evidence" value="ECO:0007669"/>
    <property type="project" value="TreeGrafter"/>
</dbReference>
<feature type="signal peptide" evidence="5">
    <location>
        <begin position="1"/>
        <end position="22"/>
    </location>
</feature>
<name>A0A949TSE4_9CLOT</name>
<keyword evidence="2 5" id="KW-0732">Signal</keyword>
<keyword evidence="1" id="KW-0808">Transferase</keyword>
<dbReference type="Pfam" id="PF13205">
    <property type="entry name" value="Big_5"/>
    <property type="match status" value="1"/>
</dbReference>
<evidence type="ECO:0000313" key="7">
    <source>
        <dbReference type="EMBL" id="MBV7272486.1"/>
    </source>
</evidence>
<dbReference type="PANTHER" id="PTHR13943">
    <property type="entry name" value="HRAS-LIKE SUPPRESSOR - RELATED"/>
    <property type="match status" value="1"/>
</dbReference>
<evidence type="ECO:0000256" key="5">
    <source>
        <dbReference type="SAM" id="SignalP"/>
    </source>
</evidence>
<dbReference type="InterPro" id="IPR007053">
    <property type="entry name" value="LRAT_dom"/>
</dbReference>
<proteinExistence type="predicted"/>
<evidence type="ECO:0000256" key="4">
    <source>
        <dbReference type="ARBA" id="ARBA00023098"/>
    </source>
</evidence>
<dbReference type="Pfam" id="PF04970">
    <property type="entry name" value="LRAT"/>
    <property type="match status" value="1"/>
</dbReference>
<dbReference type="InterPro" id="IPR032812">
    <property type="entry name" value="SbsA_Ig"/>
</dbReference>
<evidence type="ECO:0000256" key="2">
    <source>
        <dbReference type="ARBA" id="ARBA00022729"/>
    </source>
</evidence>
<organism evidence="7 8">
    <name type="scientific">Clostridium thailandense</name>
    <dbReference type="NCBI Taxonomy" id="2794346"/>
    <lineage>
        <taxon>Bacteria</taxon>
        <taxon>Bacillati</taxon>
        <taxon>Bacillota</taxon>
        <taxon>Clostridia</taxon>
        <taxon>Eubacteriales</taxon>
        <taxon>Clostridiaceae</taxon>
        <taxon>Clostridium</taxon>
    </lineage>
</organism>
<dbReference type="PROSITE" id="PS51934">
    <property type="entry name" value="LRAT"/>
    <property type="match status" value="1"/>
</dbReference>